<dbReference type="EnsemblPlants" id="evm.model.03.1560">
    <property type="protein sequence ID" value="cds.evm.model.03.1560"/>
    <property type="gene ID" value="evm.TU.03.1560"/>
</dbReference>
<evidence type="ECO:0000313" key="2">
    <source>
        <dbReference type="Proteomes" id="UP000596661"/>
    </source>
</evidence>
<reference evidence="1" key="2">
    <citation type="submission" date="2021-03" db="UniProtKB">
        <authorList>
            <consortium name="EnsemblPlants"/>
        </authorList>
    </citation>
    <scope>IDENTIFICATION</scope>
</reference>
<dbReference type="Proteomes" id="UP000596661">
    <property type="component" value="Chromosome 3"/>
</dbReference>
<keyword evidence="2" id="KW-1185">Reference proteome</keyword>
<evidence type="ECO:0008006" key="3">
    <source>
        <dbReference type="Google" id="ProtNLM"/>
    </source>
</evidence>
<accession>A0A803P5S1</accession>
<organism evidence="1 2">
    <name type="scientific">Cannabis sativa</name>
    <name type="common">Hemp</name>
    <name type="synonym">Marijuana</name>
    <dbReference type="NCBI Taxonomy" id="3483"/>
    <lineage>
        <taxon>Eukaryota</taxon>
        <taxon>Viridiplantae</taxon>
        <taxon>Streptophyta</taxon>
        <taxon>Embryophyta</taxon>
        <taxon>Tracheophyta</taxon>
        <taxon>Spermatophyta</taxon>
        <taxon>Magnoliopsida</taxon>
        <taxon>eudicotyledons</taxon>
        <taxon>Gunneridae</taxon>
        <taxon>Pentapetalae</taxon>
        <taxon>rosids</taxon>
        <taxon>fabids</taxon>
        <taxon>Rosales</taxon>
        <taxon>Cannabaceae</taxon>
        <taxon>Cannabis</taxon>
    </lineage>
</organism>
<evidence type="ECO:0000313" key="1">
    <source>
        <dbReference type="EnsemblPlants" id="cds.evm.model.03.1560"/>
    </source>
</evidence>
<protein>
    <recommendedName>
        <fullName evidence="3">Reverse transcriptase</fullName>
    </recommendedName>
</protein>
<dbReference type="AlphaFoldDB" id="A0A803P5S1"/>
<reference evidence="1" key="1">
    <citation type="submission" date="2018-11" db="EMBL/GenBank/DDBJ databases">
        <authorList>
            <person name="Grassa J C."/>
        </authorList>
    </citation>
    <scope>NUCLEOTIDE SEQUENCE [LARGE SCALE GENOMIC DNA]</scope>
</reference>
<dbReference type="EMBL" id="UZAU01000320">
    <property type="status" value="NOT_ANNOTATED_CDS"/>
    <property type="molecule type" value="Genomic_DNA"/>
</dbReference>
<name>A0A803P5S1_CANSA</name>
<dbReference type="Gramene" id="evm.model.03.1560">
    <property type="protein sequence ID" value="cds.evm.model.03.1560"/>
    <property type="gene ID" value="evm.TU.03.1560"/>
</dbReference>
<proteinExistence type="predicted"/>
<sequence length="159" mass="18225">MEVKLVRSALVVTYDKGIPYPLISLSGPLIFSYIFLRNALDSGTIRGIKLSKNGARISHVFFQDDLILVGRAMMEEAKGFWKCLEKFYDWSGQQINKLKTLFFFSNNTREVMKRVIKQKLGLNSVIGNVNYLGLSLFCNLNKDANFNFIWDNLVLKHHG</sequence>